<protein>
    <recommendedName>
        <fullName evidence="8">Glutamyl/glutaminyl-tRNA synthetase class Ib catalytic domain-containing protein</fullName>
    </recommendedName>
</protein>
<reference evidence="9" key="1">
    <citation type="submission" date="2023-08" db="EMBL/GenBank/DDBJ databases">
        <title>Black Yeasts Isolated from many extreme environments.</title>
        <authorList>
            <person name="Coleine C."/>
            <person name="Stajich J.E."/>
            <person name="Selbmann L."/>
        </authorList>
    </citation>
    <scope>NUCLEOTIDE SEQUENCE</scope>
    <source>
        <strain evidence="9">CCFEE 5401</strain>
    </source>
</reference>
<evidence type="ECO:0000313" key="10">
    <source>
        <dbReference type="Proteomes" id="UP001310890"/>
    </source>
</evidence>
<dbReference type="GO" id="GO:0004818">
    <property type="term" value="F:glutamate-tRNA ligase activity"/>
    <property type="evidence" value="ECO:0007669"/>
    <property type="project" value="TreeGrafter"/>
</dbReference>
<evidence type="ECO:0000256" key="2">
    <source>
        <dbReference type="ARBA" id="ARBA00022598"/>
    </source>
</evidence>
<evidence type="ECO:0000256" key="6">
    <source>
        <dbReference type="ARBA" id="ARBA00023146"/>
    </source>
</evidence>
<dbReference type="GO" id="GO:0005524">
    <property type="term" value="F:ATP binding"/>
    <property type="evidence" value="ECO:0007669"/>
    <property type="project" value="UniProtKB-KW"/>
</dbReference>
<evidence type="ECO:0000256" key="1">
    <source>
        <dbReference type="ARBA" id="ARBA00007894"/>
    </source>
</evidence>
<evidence type="ECO:0000256" key="7">
    <source>
        <dbReference type="RuleBase" id="RU363037"/>
    </source>
</evidence>
<keyword evidence="3 7" id="KW-0547">Nucleotide-binding</keyword>
<dbReference type="InterPro" id="IPR020058">
    <property type="entry name" value="Glu/Gln-tRNA-synth_Ib_cat-dom"/>
</dbReference>
<dbReference type="GO" id="GO:0005739">
    <property type="term" value="C:mitochondrion"/>
    <property type="evidence" value="ECO:0007669"/>
    <property type="project" value="TreeGrafter"/>
</dbReference>
<proteinExistence type="inferred from homology"/>
<evidence type="ECO:0000256" key="5">
    <source>
        <dbReference type="ARBA" id="ARBA00022917"/>
    </source>
</evidence>
<evidence type="ECO:0000256" key="4">
    <source>
        <dbReference type="ARBA" id="ARBA00022840"/>
    </source>
</evidence>
<dbReference type="Pfam" id="PF00749">
    <property type="entry name" value="tRNA-synt_1c"/>
    <property type="match status" value="1"/>
</dbReference>
<dbReference type="InterPro" id="IPR014729">
    <property type="entry name" value="Rossmann-like_a/b/a_fold"/>
</dbReference>
<comment type="similarity">
    <text evidence="1">Belongs to the class-I aminoacyl-tRNA synthetase family. Glutamate--tRNA ligase type 1 subfamily.</text>
</comment>
<dbReference type="SUPFAM" id="SSF48163">
    <property type="entry name" value="An anticodon-binding domain of class I aminoacyl-tRNA synthetases"/>
    <property type="match status" value="1"/>
</dbReference>
<evidence type="ECO:0000313" key="9">
    <source>
        <dbReference type="EMBL" id="KAK5109303.1"/>
    </source>
</evidence>
<dbReference type="InterPro" id="IPR049940">
    <property type="entry name" value="GluQ/Sye"/>
</dbReference>
<dbReference type="Gene3D" id="3.40.50.620">
    <property type="entry name" value="HUPs"/>
    <property type="match status" value="1"/>
</dbReference>
<evidence type="ECO:0000256" key="3">
    <source>
        <dbReference type="ARBA" id="ARBA00022741"/>
    </source>
</evidence>
<dbReference type="Proteomes" id="UP001310890">
    <property type="component" value="Unassembled WGS sequence"/>
</dbReference>
<keyword evidence="2 7" id="KW-0436">Ligase</keyword>
<dbReference type="PANTHER" id="PTHR43311:SF2">
    <property type="entry name" value="GLUTAMATE--TRNA LIGASE, MITOCHONDRIAL-RELATED"/>
    <property type="match status" value="1"/>
</dbReference>
<name>A0AAN7TAZ6_9PEZI</name>
<sequence length="566" mass="63512">MSAPHASSSTQKRLVPGAEEQLIEDLQWAGLQWDEGPGMTGSNVSYRQSERNHIYQQYVQELLASGAAYRCFCTSQSSGHGQAAYVTSGCYQNCSSLSSTVSREKAEDSTRAFTVRLRHLTEYKKPIYRDLVYSKIVPLKRTFTPVESDDGDTDLDAADTILIKSDGTPTYHFANVVDDHLMNITHVIRGVEWMASTPLHYDLYSAFGWQPPEFAHVGLLVDENKAKLSKRNSDLVLDVRSMREQSDILPESLVNFLALLGWSNPLRNDVYDLEGLADAFDLKFTKGNTMVKFEKLWFLQKQHVARRCEAARTSGETNGLAPMIDQITAAVKARWPDLVGSDRFKTDDDLSTFCLQLLLVDSKSYQNASQYVERNRYFFDLDDAEAPLPPTGPRSGDNDLKMVDVDSRLNVMKQLTLNIMDTDLDLPQKALRSSATEPPTTRLEAISDRLHTIIQREILRDVLAGMSIHLKNLIHSSDLPVLAHTMTEEQIVTVCKETLHVPVEDIHDMLQTVKARQGALMKYLRTRLSYGLPGPSVGIVMALLGYEECCRRLGVDLKAGKSWEGV</sequence>
<keyword evidence="4 7" id="KW-0067">ATP-binding</keyword>
<dbReference type="EMBL" id="JAVRRL010000067">
    <property type="protein sequence ID" value="KAK5109303.1"/>
    <property type="molecule type" value="Genomic_DNA"/>
</dbReference>
<keyword evidence="6 7" id="KW-0030">Aminoacyl-tRNA synthetase</keyword>
<evidence type="ECO:0000259" key="8">
    <source>
        <dbReference type="Pfam" id="PF00749"/>
    </source>
</evidence>
<feature type="domain" description="Glutamyl/glutaminyl-tRNA synthetase class Ib catalytic" evidence="8">
    <location>
        <begin position="11"/>
        <end position="296"/>
    </location>
</feature>
<gene>
    <name evidence="9" type="ORF">LTR62_007177</name>
</gene>
<dbReference type="PANTHER" id="PTHR43311">
    <property type="entry name" value="GLUTAMATE--TRNA LIGASE"/>
    <property type="match status" value="1"/>
</dbReference>
<dbReference type="GO" id="GO:0006424">
    <property type="term" value="P:glutamyl-tRNA aminoacylation"/>
    <property type="evidence" value="ECO:0007669"/>
    <property type="project" value="TreeGrafter"/>
</dbReference>
<accession>A0AAN7TAZ6</accession>
<dbReference type="AlphaFoldDB" id="A0AAN7TAZ6"/>
<dbReference type="InterPro" id="IPR008925">
    <property type="entry name" value="aa_tRNA-synth_I_cd-bd_sf"/>
</dbReference>
<keyword evidence="5 7" id="KW-0648">Protein biosynthesis</keyword>
<organism evidence="9 10">
    <name type="scientific">Meristemomyces frigidus</name>
    <dbReference type="NCBI Taxonomy" id="1508187"/>
    <lineage>
        <taxon>Eukaryota</taxon>
        <taxon>Fungi</taxon>
        <taxon>Dikarya</taxon>
        <taxon>Ascomycota</taxon>
        <taxon>Pezizomycotina</taxon>
        <taxon>Dothideomycetes</taxon>
        <taxon>Dothideomycetidae</taxon>
        <taxon>Mycosphaerellales</taxon>
        <taxon>Teratosphaeriaceae</taxon>
        <taxon>Meristemomyces</taxon>
    </lineage>
</organism>
<dbReference type="SUPFAM" id="SSF52374">
    <property type="entry name" value="Nucleotidylyl transferase"/>
    <property type="match status" value="1"/>
</dbReference>
<comment type="caution">
    <text evidence="9">The sequence shown here is derived from an EMBL/GenBank/DDBJ whole genome shotgun (WGS) entry which is preliminary data.</text>
</comment>
<dbReference type="GO" id="GO:0000049">
    <property type="term" value="F:tRNA binding"/>
    <property type="evidence" value="ECO:0007669"/>
    <property type="project" value="InterPro"/>
</dbReference>